<dbReference type="PANTHER" id="PTHR31672">
    <property type="entry name" value="BNACNNG10540D PROTEIN"/>
    <property type="match status" value="1"/>
</dbReference>
<dbReference type="InterPro" id="IPR001810">
    <property type="entry name" value="F-box_dom"/>
</dbReference>
<evidence type="ECO:0000259" key="1">
    <source>
        <dbReference type="SMART" id="SM00256"/>
    </source>
</evidence>
<dbReference type="SUPFAM" id="SSF81383">
    <property type="entry name" value="F-box domain"/>
    <property type="match status" value="1"/>
</dbReference>
<dbReference type="Gene3D" id="1.20.1280.50">
    <property type="match status" value="1"/>
</dbReference>
<gene>
    <name evidence="2" type="ORF">DVH24_032926</name>
</gene>
<dbReference type="EMBL" id="RDQH01000337">
    <property type="protein sequence ID" value="RXH84642.1"/>
    <property type="molecule type" value="Genomic_DNA"/>
</dbReference>
<dbReference type="AlphaFoldDB" id="A0A498IRW6"/>
<dbReference type="SMART" id="SM00256">
    <property type="entry name" value="FBOX"/>
    <property type="match status" value="1"/>
</dbReference>
<dbReference type="Proteomes" id="UP000290289">
    <property type="component" value="Chromosome 11"/>
</dbReference>
<accession>A0A498IRW6</accession>
<reference evidence="2 3" key="1">
    <citation type="submission" date="2018-10" db="EMBL/GenBank/DDBJ databases">
        <title>A high-quality apple genome assembly.</title>
        <authorList>
            <person name="Hu J."/>
        </authorList>
    </citation>
    <scope>NUCLEOTIDE SEQUENCE [LARGE SCALE GENOMIC DNA]</scope>
    <source>
        <strain evidence="3">cv. HFTH1</strain>
        <tissue evidence="2">Young leaf</tissue>
    </source>
</reference>
<evidence type="ECO:0000313" key="3">
    <source>
        <dbReference type="Proteomes" id="UP000290289"/>
    </source>
</evidence>
<dbReference type="Pfam" id="PF00646">
    <property type="entry name" value="F-box"/>
    <property type="match status" value="1"/>
</dbReference>
<dbReference type="CDD" id="cd22157">
    <property type="entry name" value="F-box_AtFBW1-like"/>
    <property type="match status" value="1"/>
</dbReference>
<keyword evidence="3" id="KW-1185">Reference proteome</keyword>
<dbReference type="InterPro" id="IPR050796">
    <property type="entry name" value="SCF_F-box_component"/>
</dbReference>
<evidence type="ECO:0000313" key="2">
    <source>
        <dbReference type="EMBL" id="RXH84642.1"/>
    </source>
</evidence>
<dbReference type="PANTHER" id="PTHR31672:SF13">
    <property type="entry name" value="F-BOX PROTEIN CPR30-LIKE"/>
    <property type="match status" value="1"/>
</dbReference>
<name>A0A498IRW6_MALDO</name>
<dbReference type="InterPro" id="IPR036047">
    <property type="entry name" value="F-box-like_dom_sf"/>
</dbReference>
<proteinExistence type="predicted"/>
<sequence>MTIKELKEETTKLNVANGSGGLLNQPPSNHYISEDILVEILSRLPAKSLQRFRCVCKPWGALVSNSDFLKHPIACIHTELVSLNLADFRRWCLIQVSRNQNM</sequence>
<comment type="caution">
    <text evidence="2">The sequence shown here is derived from an EMBL/GenBank/DDBJ whole genome shotgun (WGS) entry which is preliminary data.</text>
</comment>
<feature type="domain" description="F-box" evidence="1">
    <location>
        <begin position="32"/>
        <end position="72"/>
    </location>
</feature>
<protein>
    <recommendedName>
        <fullName evidence="1">F-box domain-containing protein</fullName>
    </recommendedName>
</protein>
<organism evidence="2 3">
    <name type="scientific">Malus domestica</name>
    <name type="common">Apple</name>
    <name type="synonym">Pyrus malus</name>
    <dbReference type="NCBI Taxonomy" id="3750"/>
    <lineage>
        <taxon>Eukaryota</taxon>
        <taxon>Viridiplantae</taxon>
        <taxon>Streptophyta</taxon>
        <taxon>Embryophyta</taxon>
        <taxon>Tracheophyta</taxon>
        <taxon>Spermatophyta</taxon>
        <taxon>Magnoliopsida</taxon>
        <taxon>eudicotyledons</taxon>
        <taxon>Gunneridae</taxon>
        <taxon>Pentapetalae</taxon>
        <taxon>rosids</taxon>
        <taxon>fabids</taxon>
        <taxon>Rosales</taxon>
        <taxon>Rosaceae</taxon>
        <taxon>Amygdaloideae</taxon>
        <taxon>Maleae</taxon>
        <taxon>Malus</taxon>
    </lineage>
</organism>